<organism evidence="7 8">
    <name type="scientific">Pseudoalteromonas phenolica</name>
    <dbReference type="NCBI Taxonomy" id="161398"/>
    <lineage>
        <taxon>Bacteria</taxon>
        <taxon>Pseudomonadati</taxon>
        <taxon>Pseudomonadota</taxon>
        <taxon>Gammaproteobacteria</taxon>
        <taxon>Alteromonadales</taxon>
        <taxon>Pseudoalteromonadaceae</taxon>
        <taxon>Pseudoalteromonas</taxon>
    </lineage>
</organism>
<dbReference type="CDD" id="cd01948">
    <property type="entry name" value="EAL"/>
    <property type="match status" value="1"/>
</dbReference>
<proteinExistence type="predicted"/>
<feature type="transmembrane region" description="Helical" evidence="2">
    <location>
        <begin position="40"/>
        <end position="57"/>
    </location>
</feature>
<dbReference type="InterPro" id="IPR001633">
    <property type="entry name" value="EAL_dom"/>
</dbReference>
<dbReference type="SMART" id="SM00267">
    <property type="entry name" value="GGDEF"/>
    <property type="match status" value="1"/>
</dbReference>
<dbReference type="AlphaFoldDB" id="A0A4Q7IP52"/>
<dbReference type="Gene3D" id="3.30.450.20">
    <property type="entry name" value="PAS domain"/>
    <property type="match status" value="2"/>
</dbReference>
<feature type="domain" description="GGDEF" evidence="6">
    <location>
        <begin position="564"/>
        <end position="697"/>
    </location>
</feature>
<dbReference type="CDD" id="cd01949">
    <property type="entry name" value="GGDEF"/>
    <property type="match status" value="1"/>
</dbReference>
<evidence type="ECO:0000259" key="4">
    <source>
        <dbReference type="PROSITE" id="PS50113"/>
    </source>
</evidence>
<dbReference type="SMART" id="SM00052">
    <property type="entry name" value="EAL"/>
    <property type="match status" value="1"/>
</dbReference>
<evidence type="ECO:0000259" key="6">
    <source>
        <dbReference type="PROSITE" id="PS50887"/>
    </source>
</evidence>
<feature type="transmembrane region" description="Helical" evidence="2">
    <location>
        <begin position="229"/>
        <end position="252"/>
    </location>
</feature>
<evidence type="ECO:0000259" key="3">
    <source>
        <dbReference type="PROSITE" id="PS50112"/>
    </source>
</evidence>
<evidence type="ECO:0000256" key="2">
    <source>
        <dbReference type="SAM" id="Phobius"/>
    </source>
</evidence>
<comment type="cofactor">
    <cofactor evidence="1">
        <name>Mg(2+)</name>
        <dbReference type="ChEBI" id="CHEBI:18420"/>
    </cofactor>
</comment>
<dbReference type="PROSITE" id="PS50887">
    <property type="entry name" value="GGDEF"/>
    <property type="match status" value="1"/>
</dbReference>
<dbReference type="PROSITE" id="PS50113">
    <property type="entry name" value="PAC"/>
    <property type="match status" value="1"/>
</dbReference>
<dbReference type="Gene3D" id="3.20.20.450">
    <property type="entry name" value="EAL domain"/>
    <property type="match status" value="1"/>
</dbReference>
<dbReference type="EMBL" id="PPSX01000023">
    <property type="protein sequence ID" value="RZQ53572.1"/>
    <property type="molecule type" value="Genomic_DNA"/>
</dbReference>
<feature type="transmembrane region" description="Helical" evidence="2">
    <location>
        <begin position="156"/>
        <end position="175"/>
    </location>
</feature>
<dbReference type="PROSITE" id="PS50883">
    <property type="entry name" value="EAL"/>
    <property type="match status" value="1"/>
</dbReference>
<feature type="domain" description="EAL" evidence="5">
    <location>
        <begin position="706"/>
        <end position="958"/>
    </location>
</feature>
<feature type="transmembrane region" description="Helical" evidence="2">
    <location>
        <begin position="12"/>
        <end position="34"/>
    </location>
</feature>
<dbReference type="InterPro" id="IPR029787">
    <property type="entry name" value="Nucleotide_cyclase"/>
</dbReference>
<dbReference type="SUPFAM" id="SSF141868">
    <property type="entry name" value="EAL domain-like"/>
    <property type="match status" value="1"/>
</dbReference>
<keyword evidence="2" id="KW-0472">Membrane</keyword>
<dbReference type="PROSITE" id="PS50112">
    <property type="entry name" value="PAS"/>
    <property type="match status" value="1"/>
</dbReference>
<dbReference type="PANTHER" id="PTHR44757:SF2">
    <property type="entry name" value="BIOFILM ARCHITECTURE MAINTENANCE PROTEIN MBAA"/>
    <property type="match status" value="1"/>
</dbReference>
<protein>
    <submittedName>
        <fullName evidence="7">Uncharacterized protein</fullName>
    </submittedName>
</protein>
<dbReference type="Pfam" id="PF00563">
    <property type="entry name" value="EAL"/>
    <property type="match status" value="1"/>
</dbReference>
<dbReference type="Pfam" id="PF00990">
    <property type="entry name" value="GGDEF"/>
    <property type="match status" value="1"/>
</dbReference>
<sequence>MLIWAEWMHRNNMVLTFFTVFISYFSLTLILESVGLSNHLAPSLLLLPDLVLLFVAYRYWQPSSAFAFPLLAFGLSLALWSFSLPFEVIGQLLVHITLTGLAYYFLRQIRIIRVQGKGVKMQALAYASVGAVFTLLGFGMAWSLESLFAIDRMPVFAHFLQVSAILLFCTEFLLVEKQAEQALWDKALLLSMIFSCASFLVILISPSSFFFIGLFFFIASRLVLNTKQFASYTLFIVLQFVLVLCGISYLNLPELTLNNAIELLVAVCLALFLLQTLLENERFQHSFEYSQMMLVTIDEQGRMVHASKGFLEVMSCTFDKLKDQLLSSYMSEESGSQLQKSAAQGQSHFYLPEIRLKTFNQRTLSLSLFADVVDGKDKHAQTIISLQDISDKLMLTQALSEEKELLEVTLSSIGDGVICTDKQSRITYMNPVAEAVLAKLTKEVKGKPFSEVMPLFNEETLEPIDRVADNCMAQSCTLGLPELTCIKNHLGLVFAIQDSISPIYSKKGQVIGSVMVFQDVTESRMISKRMNHLAHHDSLTGLPNRLLLLDRLNQACKRADRNEHSFAVIFIDLDKFKNINDSLGHDAGDVLLKEVSHRLHKGLRSCDTVARMGGDEFVILVDSIRERAHIHTVIEKVLKTCSGEYELKGIQLNLTLSAGIAVYPDDGVTPELLMKHADTAMYRAKKINKSSYQFYNSKLDKEVEQKIEREAELVQGLKKGQFEPYFQAIVNAKSFALEKLEMLARWRKGDVIKGPHEFISVAEEAGLMNKVTLQLLDKAMTSLVRWVTVSTSLQLSVNLTADQIIDDEFFNDFEALLKQYQISAKNIELEITETSLVANLDEMRDALERLQDKGFSIAIDDFGTGYSSLTYLKYLKFNTLKIDKKFVDDLNFNSKEDDLAVVIINMAKSLGVSTVAEGVEYSEQAKRLAEAGCSQLQGYCFAKPMPIEGIGNMVELGTVMSQIHKKLI</sequence>
<dbReference type="RefSeq" id="WP_130255054.1">
    <property type="nucleotide sequence ID" value="NZ_PPSX01000023.1"/>
</dbReference>
<dbReference type="PANTHER" id="PTHR44757">
    <property type="entry name" value="DIGUANYLATE CYCLASE DGCP"/>
    <property type="match status" value="1"/>
</dbReference>
<dbReference type="Gene3D" id="3.30.70.270">
    <property type="match status" value="1"/>
</dbReference>
<dbReference type="InterPro" id="IPR035965">
    <property type="entry name" value="PAS-like_dom_sf"/>
</dbReference>
<gene>
    <name evidence="7" type="ORF">C1E23_07945</name>
</gene>
<dbReference type="Pfam" id="PF08448">
    <property type="entry name" value="PAS_4"/>
    <property type="match status" value="1"/>
</dbReference>
<feature type="transmembrane region" description="Helical" evidence="2">
    <location>
        <begin position="259"/>
        <end position="278"/>
    </location>
</feature>
<dbReference type="InterPro" id="IPR052155">
    <property type="entry name" value="Biofilm_reg_signaling"/>
</dbReference>
<feature type="transmembrane region" description="Helical" evidence="2">
    <location>
        <begin position="187"/>
        <end position="217"/>
    </location>
</feature>
<dbReference type="NCBIfam" id="TIGR00254">
    <property type="entry name" value="GGDEF"/>
    <property type="match status" value="1"/>
</dbReference>
<dbReference type="GO" id="GO:0003824">
    <property type="term" value="F:catalytic activity"/>
    <property type="evidence" value="ECO:0007669"/>
    <property type="project" value="UniProtKB-ARBA"/>
</dbReference>
<feature type="domain" description="PAC" evidence="4">
    <location>
        <begin position="479"/>
        <end position="532"/>
    </location>
</feature>
<dbReference type="InterPro" id="IPR000160">
    <property type="entry name" value="GGDEF_dom"/>
</dbReference>
<evidence type="ECO:0000256" key="1">
    <source>
        <dbReference type="ARBA" id="ARBA00001946"/>
    </source>
</evidence>
<dbReference type="InterPro" id="IPR000014">
    <property type="entry name" value="PAS"/>
</dbReference>
<accession>A0A4Q7IP52</accession>
<reference evidence="7 8" key="1">
    <citation type="submission" date="2018-01" db="EMBL/GenBank/DDBJ databases">
        <title>Co-occurrence of chitin degradation, pigmentation and bioactivity in marine Pseudoalteromonas.</title>
        <authorList>
            <person name="Paulsen S."/>
            <person name="Gram L."/>
            <person name="Machado H."/>
        </authorList>
    </citation>
    <scope>NUCLEOTIDE SEQUENCE [LARGE SCALE GENOMIC DNA]</scope>
    <source>
        <strain evidence="7 8">S3898</strain>
    </source>
</reference>
<dbReference type="Proteomes" id="UP000291338">
    <property type="component" value="Unassembled WGS sequence"/>
</dbReference>
<dbReference type="SUPFAM" id="SSF55073">
    <property type="entry name" value="Nucleotide cyclase"/>
    <property type="match status" value="1"/>
</dbReference>
<dbReference type="Pfam" id="PF13426">
    <property type="entry name" value="PAS_9"/>
    <property type="match status" value="1"/>
</dbReference>
<comment type="caution">
    <text evidence="7">The sequence shown here is derived from an EMBL/GenBank/DDBJ whole genome shotgun (WGS) entry which is preliminary data.</text>
</comment>
<dbReference type="InterPro" id="IPR013656">
    <property type="entry name" value="PAS_4"/>
</dbReference>
<evidence type="ECO:0000259" key="5">
    <source>
        <dbReference type="PROSITE" id="PS50883"/>
    </source>
</evidence>
<dbReference type="NCBIfam" id="TIGR00229">
    <property type="entry name" value="sensory_box"/>
    <property type="match status" value="2"/>
</dbReference>
<feature type="transmembrane region" description="Helical" evidence="2">
    <location>
        <begin position="88"/>
        <end position="106"/>
    </location>
</feature>
<dbReference type="SMART" id="SM00091">
    <property type="entry name" value="PAS"/>
    <property type="match status" value="2"/>
</dbReference>
<keyword evidence="2" id="KW-0812">Transmembrane</keyword>
<dbReference type="InterPro" id="IPR035919">
    <property type="entry name" value="EAL_sf"/>
</dbReference>
<feature type="transmembrane region" description="Helical" evidence="2">
    <location>
        <begin position="64"/>
        <end position="82"/>
    </location>
</feature>
<feature type="transmembrane region" description="Helical" evidence="2">
    <location>
        <begin position="126"/>
        <end position="144"/>
    </location>
</feature>
<evidence type="ECO:0000313" key="8">
    <source>
        <dbReference type="Proteomes" id="UP000291338"/>
    </source>
</evidence>
<name>A0A4Q7IP52_9GAMM</name>
<dbReference type="InterPro" id="IPR043128">
    <property type="entry name" value="Rev_trsase/Diguanyl_cyclase"/>
</dbReference>
<dbReference type="SUPFAM" id="SSF55785">
    <property type="entry name" value="PYP-like sensor domain (PAS domain)"/>
    <property type="match status" value="2"/>
</dbReference>
<feature type="domain" description="PAS" evidence="3">
    <location>
        <begin position="402"/>
        <end position="475"/>
    </location>
</feature>
<dbReference type="InterPro" id="IPR000700">
    <property type="entry name" value="PAS-assoc_C"/>
</dbReference>
<evidence type="ECO:0000313" key="7">
    <source>
        <dbReference type="EMBL" id="RZQ53572.1"/>
    </source>
</evidence>
<dbReference type="FunFam" id="3.30.70.270:FF:000001">
    <property type="entry name" value="Diguanylate cyclase domain protein"/>
    <property type="match status" value="1"/>
</dbReference>
<keyword evidence="2" id="KW-1133">Transmembrane helix</keyword>
<dbReference type="CDD" id="cd00130">
    <property type="entry name" value="PAS"/>
    <property type="match status" value="1"/>
</dbReference>